<dbReference type="Pfam" id="PF23493">
    <property type="entry name" value="CysS_C"/>
    <property type="match status" value="1"/>
</dbReference>
<comment type="cofactor">
    <cofactor evidence="9">
        <name>Zn(2+)</name>
        <dbReference type="ChEBI" id="CHEBI:29105"/>
    </cofactor>
    <text evidence="9">Binds 1 zinc ion per subunit.</text>
</comment>
<dbReference type="Gene3D" id="3.40.50.620">
    <property type="entry name" value="HUPs"/>
    <property type="match status" value="1"/>
</dbReference>
<feature type="binding site" evidence="9">
    <location>
        <position position="255"/>
    </location>
    <ligand>
        <name>Zn(2+)</name>
        <dbReference type="ChEBI" id="CHEBI:29105"/>
    </ligand>
</feature>
<name>A0A2H0BHY1_9BACT</name>
<keyword evidence="5 9" id="KW-0862">Zinc</keyword>
<keyword evidence="7 9" id="KW-0648">Protein biosynthesis</keyword>
<evidence type="ECO:0000259" key="11">
    <source>
        <dbReference type="Pfam" id="PF01406"/>
    </source>
</evidence>
<feature type="domain" description="Cysteinyl-tRNA ligase anticodon binding" evidence="12">
    <location>
        <begin position="421"/>
        <end position="463"/>
    </location>
</feature>
<evidence type="ECO:0000256" key="8">
    <source>
        <dbReference type="ARBA" id="ARBA00023146"/>
    </source>
</evidence>
<keyword evidence="2 9" id="KW-0436">Ligase</keyword>
<dbReference type="HAMAP" id="MF_00041">
    <property type="entry name" value="Cys_tRNA_synth"/>
    <property type="match status" value="1"/>
</dbReference>
<evidence type="ECO:0000256" key="10">
    <source>
        <dbReference type="SAM" id="Coils"/>
    </source>
</evidence>
<comment type="caution">
    <text evidence="13">The sequence shown here is derived from an EMBL/GenBank/DDBJ whole genome shotgun (WGS) entry which is preliminary data.</text>
</comment>
<dbReference type="InterPro" id="IPR056411">
    <property type="entry name" value="CysS_C"/>
</dbReference>
<dbReference type="EMBL" id="PCSV01000014">
    <property type="protein sequence ID" value="PIP57251.1"/>
    <property type="molecule type" value="Genomic_DNA"/>
</dbReference>
<dbReference type="NCBIfam" id="TIGR00435">
    <property type="entry name" value="cysS"/>
    <property type="match status" value="1"/>
</dbReference>
<keyword evidence="3 9" id="KW-0479">Metal-binding</keyword>
<evidence type="ECO:0000256" key="6">
    <source>
        <dbReference type="ARBA" id="ARBA00022840"/>
    </source>
</evidence>
<dbReference type="Pfam" id="PF01406">
    <property type="entry name" value="tRNA-synt_1e"/>
    <property type="match status" value="1"/>
</dbReference>
<dbReference type="EC" id="6.1.1.16" evidence="9"/>
<comment type="subcellular location">
    <subcellularLocation>
        <location evidence="9">Cytoplasm</location>
    </subcellularLocation>
</comment>
<dbReference type="GO" id="GO:0005524">
    <property type="term" value="F:ATP binding"/>
    <property type="evidence" value="ECO:0007669"/>
    <property type="project" value="UniProtKB-UniRule"/>
</dbReference>
<keyword evidence="9" id="KW-0963">Cytoplasm</keyword>
<evidence type="ECO:0000256" key="4">
    <source>
        <dbReference type="ARBA" id="ARBA00022741"/>
    </source>
</evidence>
<dbReference type="PRINTS" id="PR00983">
    <property type="entry name" value="TRNASYNTHCYS"/>
</dbReference>
<organism evidence="13 14">
    <name type="scientific">Candidatus Woesebacteria bacterium CG22_combo_CG10-13_8_21_14_all_45_10</name>
    <dbReference type="NCBI Taxonomy" id="1975060"/>
    <lineage>
        <taxon>Bacteria</taxon>
        <taxon>Candidatus Woeseibacteriota</taxon>
    </lineage>
</organism>
<comment type="subunit">
    <text evidence="1 9">Monomer.</text>
</comment>
<dbReference type="PANTHER" id="PTHR10890:SF3">
    <property type="entry name" value="CYSTEINE--TRNA LIGASE, CYTOPLASMIC"/>
    <property type="match status" value="1"/>
</dbReference>
<evidence type="ECO:0000313" key="14">
    <source>
        <dbReference type="Proteomes" id="UP000230759"/>
    </source>
</evidence>
<proteinExistence type="inferred from homology"/>
<dbReference type="CDD" id="cd00672">
    <property type="entry name" value="CysRS_core"/>
    <property type="match status" value="1"/>
</dbReference>
<dbReference type="Proteomes" id="UP000230759">
    <property type="component" value="Unassembled WGS sequence"/>
</dbReference>
<dbReference type="InterPro" id="IPR014729">
    <property type="entry name" value="Rossmann-like_a/b/a_fold"/>
</dbReference>
<dbReference type="InterPro" id="IPR015803">
    <property type="entry name" value="Cys-tRNA-ligase"/>
</dbReference>
<feature type="short sequence motif" description="'HIGH' region" evidence="9">
    <location>
        <begin position="32"/>
        <end position="42"/>
    </location>
</feature>
<comment type="similarity">
    <text evidence="9">Belongs to the class-I aminoacyl-tRNA synthetase family.</text>
</comment>
<feature type="binding site" evidence="9">
    <location>
        <position position="226"/>
    </location>
    <ligand>
        <name>Zn(2+)</name>
        <dbReference type="ChEBI" id="CHEBI:29105"/>
    </ligand>
</feature>
<keyword evidence="8 9" id="KW-0030">Aminoacyl-tRNA synthetase</keyword>
<dbReference type="Gene3D" id="1.20.120.1910">
    <property type="entry name" value="Cysteine-tRNA ligase, C-terminal anti-codon recognition domain"/>
    <property type="match status" value="1"/>
</dbReference>
<evidence type="ECO:0000256" key="9">
    <source>
        <dbReference type="HAMAP-Rule" id="MF_00041"/>
    </source>
</evidence>
<dbReference type="GO" id="GO:0006423">
    <property type="term" value="P:cysteinyl-tRNA aminoacylation"/>
    <property type="evidence" value="ECO:0007669"/>
    <property type="project" value="UniProtKB-UniRule"/>
</dbReference>
<dbReference type="InterPro" id="IPR032678">
    <property type="entry name" value="tRNA-synt_1_cat_dom"/>
</dbReference>
<protein>
    <recommendedName>
        <fullName evidence="9">Cysteine--tRNA ligase</fullName>
        <ecNumber evidence="9">6.1.1.16</ecNumber>
    </recommendedName>
    <alternativeName>
        <fullName evidence="9">Cysteinyl-tRNA synthetase</fullName>
        <shortName evidence="9">CysRS</shortName>
    </alternativeName>
</protein>
<accession>A0A2H0BHY1</accession>
<feature type="short sequence motif" description="'KMSKS' region" evidence="9">
    <location>
        <begin position="284"/>
        <end position="288"/>
    </location>
</feature>
<feature type="binding site" evidence="9">
    <location>
        <position position="30"/>
    </location>
    <ligand>
        <name>Zn(2+)</name>
        <dbReference type="ChEBI" id="CHEBI:29105"/>
    </ligand>
</feature>
<reference evidence="13 14" key="1">
    <citation type="submission" date="2017-09" db="EMBL/GenBank/DDBJ databases">
        <title>Depth-based differentiation of microbial function through sediment-hosted aquifers and enrichment of novel symbionts in the deep terrestrial subsurface.</title>
        <authorList>
            <person name="Probst A.J."/>
            <person name="Ladd B."/>
            <person name="Jarett J.K."/>
            <person name="Geller-Mcgrath D.E."/>
            <person name="Sieber C.M."/>
            <person name="Emerson J.B."/>
            <person name="Anantharaman K."/>
            <person name="Thomas B.C."/>
            <person name="Malmstrom R."/>
            <person name="Stieglmeier M."/>
            <person name="Klingl A."/>
            <person name="Woyke T."/>
            <person name="Ryan C.M."/>
            <person name="Banfield J.F."/>
        </authorList>
    </citation>
    <scope>NUCLEOTIDE SEQUENCE [LARGE SCALE GENOMIC DNA]</scope>
    <source>
        <strain evidence="13">CG22_combo_CG10-13_8_21_14_all_45_10</strain>
    </source>
</reference>
<evidence type="ECO:0000256" key="7">
    <source>
        <dbReference type="ARBA" id="ARBA00022917"/>
    </source>
</evidence>
<evidence type="ECO:0000256" key="3">
    <source>
        <dbReference type="ARBA" id="ARBA00022723"/>
    </source>
</evidence>
<dbReference type="SUPFAM" id="SSF52374">
    <property type="entry name" value="Nucleotidylyl transferase"/>
    <property type="match status" value="1"/>
</dbReference>
<evidence type="ECO:0000259" key="12">
    <source>
        <dbReference type="Pfam" id="PF23493"/>
    </source>
</evidence>
<keyword evidence="10" id="KW-0175">Coiled coil</keyword>
<sequence length="465" mass="53559">MPDIYLFNSLTRKKEKFEAIAPPRVGLYTCGMTVYDYAHIGHGRKYVTDDVLKRLLQTSGYKVKHVQNVTDVGHLVSDADEGEDKLEKGAIRTGKTVWEVADFFTKDFYSSMDKLNIIRPDIICKATDHIADQIKLVGKLVKNGFAYDTSEAVYFDITKFKKYWELFGQRLEEKKVAVRKEVREGEYKKNAFDFALWFKRVGRFADHAMHWDSPWGDGFPGWHIECSAMSMKYLGEQFDIHTGGEDHLSIHHPNEIAQSEATTGKSPFVKYWLHSAFLLVDGRKMSKSLNNFYTVADIEKRGFDPLALRYLYLTAHYRDPLNFTWDSLAAAQSALAKIKNQISDFKDSGRTVLSEEKNRKVDEYREKFAEAIGDDLNTPQTLAVLWEMLKSNIPGEDKYDLALSFDEVLGLQLNKLPEKKQIPEEVKRLLKERESLRKEGKFAEADEIRKQIQDFGLKVSDEKIS</sequence>
<dbReference type="GO" id="GO:0004817">
    <property type="term" value="F:cysteine-tRNA ligase activity"/>
    <property type="evidence" value="ECO:0007669"/>
    <property type="project" value="UniProtKB-UniRule"/>
</dbReference>
<feature type="domain" description="tRNA synthetases class I catalytic" evidence="11">
    <location>
        <begin position="18"/>
        <end position="332"/>
    </location>
</feature>
<evidence type="ECO:0000313" key="13">
    <source>
        <dbReference type="EMBL" id="PIP57251.1"/>
    </source>
</evidence>
<gene>
    <name evidence="9" type="primary">cysS</name>
    <name evidence="13" type="ORF">COX04_00510</name>
</gene>
<dbReference type="InterPro" id="IPR009080">
    <property type="entry name" value="tRNAsynth_Ia_anticodon-bd"/>
</dbReference>
<dbReference type="GO" id="GO:0008270">
    <property type="term" value="F:zinc ion binding"/>
    <property type="evidence" value="ECO:0007669"/>
    <property type="project" value="UniProtKB-UniRule"/>
</dbReference>
<keyword evidence="4 9" id="KW-0547">Nucleotide-binding</keyword>
<evidence type="ECO:0000256" key="1">
    <source>
        <dbReference type="ARBA" id="ARBA00011245"/>
    </source>
</evidence>
<feature type="binding site" evidence="9">
    <location>
        <position position="251"/>
    </location>
    <ligand>
        <name>Zn(2+)</name>
        <dbReference type="ChEBI" id="CHEBI:29105"/>
    </ligand>
</feature>
<feature type="binding site" evidence="9">
    <location>
        <position position="287"/>
    </location>
    <ligand>
        <name>ATP</name>
        <dbReference type="ChEBI" id="CHEBI:30616"/>
    </ligand>
</feature>
<evidence type="ECO:0000256" key="2">
    <source>
        <dbReference type="ARBA" id="ARBA00022598"/>
    </source>
</evidence>
<dbReference type="AlphaFoldDB" id="A0A2H0BHY1"/>
<dbReference type="GO" id="GO:0005829">
    <property type="term" value="C:cytosol"/>
    <property type="evidence" value="ECO:0007669"/>
    <property type="project" value="TreeGrafter"/>
</dbReference>
<comment type="catalytic activity">
    <reaction evidence="9">
        <text>tRNA(Cys) + L-cysteine + ATP = L-cysteinyl-tRNA(Cys) + AMP + diphosphate</text>
        <dbReference type="Rhea" id="RHEA:17773"/>
        <dbReference type="Rhea" id="RHEA-COMP:9661"/>
        <dbReference type="Rhea" id="RHEA-COMP:9679"/>
        <dbReference type="ChEBI" id="CHEBI:30616"/>
        <dbReference type="ChEBI" id="CHEBI:33019"/>
        <dbReference type="ChEBI" id="CHEBI:35235"/>
        <dbReference type="ChEBI" id="CHEBI:78442"/>
        <dbReference type="ChEBI" id="CHEBI:78517"/>
        <dbReference type="ChEBI" id="CHEBI:456215"/>
        <dbReference type="EC" id="6.1.1.16"/>
    </reaction>
</comment>
<dbReference type="SUPFAM" id="SSF47323">
    <property type="entry name" value="Anticodon-binding domain of a subclass of class I aminoacyl-tRNA synthetases"/>
    <property type="match status" value="1"/>
</dbReference>
<feature type="coiled-coil region" evidence="10">
    <location>
        <begin position="419"/>
        <end position="446"/>
    </location>
</feature>
<evidence type="ECO:0000256" key="5">
    <source>
        <dbReference type="ARBA" id="ARBA00022833"/>
    </source>
</evidence>
<dbReference type="InterPro" id="IPR024909">
    <property type="entry name" value="Cys-tRNA/MSH_ligase"/>
</dbReference>
<keyword evidence="6 9" id="KW-0067">ATP-binding</keyword>
<dbReference type="PANTHER" id="PTHR10890">
    <property type="entry name" value="CYSTEINYL-TRNA SYNTHETASE"/>
    <property type="match status" value="1"/>
</dbReference>